<reference evidence="1 2" key="1">
    <citation type="submission" date="2020-07" db="EMBL/GenBank/DDBJ databases">
        <title>Sequencing the genomes of 1000 actinobacteria strains.</title>
        <authorList>
            <person name="Klenk H.-P."/>
        </authorList>
    </citation>
    <scope>NUCLEOTIDE SEQUENCE [LARGE SCALE GENOMIC DNA]</scope>
    <source>
        <strain evidence="1 2">DSM 104006</strain>
    </source>
</reference>
<dbReference type="EMBL" id="JACCFK010000002">
    <property type="protein sequence ID" value="NYI93585.1"/>
    <property type="molecule type" value="Genomic_DNA"/>
</dbReference>
<accession>A0A853BFR1</accession>
<sequence>MEPTDLLLVFEMVETAVAAGSARPHRGDPARRVISVVLEGFFAAPPVR</sequence>
<evidence type="ECO:0000313" key="2">
    <source>
        <dbReference type="Proteomes" id="UP000549616"/>
    </source>
</evidence>
<dbReference type="RefSeq" id="WP_179777740.1">
    <property type="nucleotide sequence ID" value="NZ_JACCFK010000002.1"/>
</dbReference>
<protein>
    <submittedName>
        <fullName evidence="1">Uncharacterized protein</fullName>
    </submittedName>
</protein>
<organism evidence="1 2">
    <name type="scientific">Amycolatopsis endophytica</name>
    <dbReference type="NCBI Taxonomy" id="860233"/>
    <lineage>
        <taxon>Bacteria</taxon>
        <taxon>Bacillati</taxon>
        <taxon>Actinomycetota</taxon>
        <taxon>Actinomycetes</taxon>
        <taxon>Pseudonocardiales</taxon>
        <taxon>Pseudonocardiaceae</taxon>
        <taxon>Amycolatopsis</taxon>
    </lineage>
</organism>
<gene>
    <name evidence="1" type="ORF">HNR02_006960</name>
</gene>
<name>A0A853BFR1_9PSEU</name>
<keyword evidence="2" id="KW-1185">Reference proteome</keyword>
<proteinExistence type="predicted"/>
<dbReference type="Proteomes" id="UP000549616">
    <property type="component" value="Unassembled WGS sequence"/>
</dbReference>
<comment type="caution">
    <text evidence="1">The sequence shown here is derived from an EMBL/GenBank/DDBJ whole genome shotgun (WGS) entry which is preliminary data.</text>
</comment>
<dbReference type="AlphaFoldDB" id="A0A853BFR1"/>
<evidence type="ECO:0000313" key="1">
    <source>
        <dbReference type="EMBL" id="NYI93585.1"/>
    </source>
</evidence>